<comment type="caution">
    <text evidence="2">The sequence shown here is derived from an EMBL/GenBank/DDBJ whole genome shotgun (WGS) entry which is preliminary data.</text>
</comment>
<keyword evidence="3" id="KW-1185">Reference proteome</keyword>
<evidence type="ECO:0000259" key="1">
    <source>
        <dbReference type="Pfam" id="PF08818"/>
    </source>
</evidence>
<evidence type="ECO:0000313" key="3">
    <source>
        <dbReference type="Proteomes" id="UP000642920"/>
    </source>
</evidence>
<evidence type="ECO:0000313" key="2">
    <source>
        <dbReference type="EMBL" id="MBL0764903.1"/>
    </source>
</evidence>
<name>A0A937AES1_9BACT</name>
<dbReference type="EMBL" id="JAERQG010000001">
    <property type="protein sequence ID" value="MBL0764903.1"/>
    <property type="molecule type" value="Genomic_DNA"/>
</dbReference>
<protein>
    <submittedName>
        <fullName evidence="2">YdeI/OmpD-associated family protein</fullName>
    </submittedName>
</protein>
<dbReference type="PIRSF" id="PIRSF021308">
    <property type="entry name" value="UCP021308"/>
    <property type="match status" value="1"/>
</dbReference>
<dbReference type="Gene3D" id="3.90.1150.200">
    <property type="match status" value="1"/>
</dbReference>
<dbReference type="Proteomes" id="UP000642920">
    <property type="component" value="Unassembled WGS sequence"/>
</dbReference>
<dbReference type="AlphaFoldDB" id="A0A937AES1"/>
<accession>A0A937AES1</accession>
<reference evidence="2" key="1">
    <citation type="submission" date="2021-01" db="EMBL/GenBank/DDBJ databases">
        <title>Marivirga sp. nov., isolated from intertidal surface sediments.</title>
        <authorList>
            <person name="Zhang M."/>
        </authorList>
    </citation>
    <scope>NUCLEOTIDE SEQUENCE</scope>
    <source>
        <strain evidence="2">SM1354</strain>
    </source>
</reference>
<dbReference type="SUPFAM" id="SSF159888">
    <property type="entry name" value="YdhG-like"/>
    <property type="match status" value="1"/>
</dbReference>
<dbReference type="Pfam" id="PF08818">
    <property type="entry name" value="DUF1801"/>
    <property type="match status" value="1"/>
</dbReference>
<dbReference type="RefSeq" id="WP_201918919.1">
    <property type="nucleotide sequence ID" value="NZ_JAERQG010000001.1"/>
</dbReference>
<sequence length="209" mass="23640">MKITSVDEYLKDGCGRCSLFATPECKVHLWSKELQTLRKIVLSTGLTEEIKWGVPCYTHKGANVTMISAFKPHASISFMKGSLLKDEAGLLEKPGPNTQNDRVIRFTDAKQIENKQDILLAYIHEAIELEKAGIKPEPKPEVRNMDLPEELVDFFNDDPTLKEAFEALTPGKQRSYLLHITQAKQASTRVSRIEKCIPKIMEGKGFHDR</sequence>
<dbReference type="InterPro" id="IPR014922">
    <property type="entry name" value="YdhG-like"/>
</dbReference>
<organism evidence="2 3">
    <name type="scientific">Marivirga atlantica</name>
    <dbReference type="NCBI Taxonomy" id="1548457"/>
    <lineage>
        <taxon>Bacteria</taxon>
        <taxon>Pseudomonadati</taxon>
        <taxon>Bacteroidota</taxon>
        <taxon>Cytophagia</taxon>
        <taxon>Cytophagales</taxon>
        <taxon>Marivirgaceae</taxon>
        <taxon>Marivirga</taxon>
    </lineage>
</organism>
<proteinExistence type="predicted"/>
<dbReference type="Pfam" id="PF13376">
    <property type="entry name" value="OmdA"/>
    <property type="match status" value="1"/>
</dbReference>
<feature type="domain" description="YdhG-like" evidence="1">
    <location>
        <begin position="30"/>
        <end position="127"/>
    </location>
</feature>
<dbReference type="InterPro" id="IPR016786">
    <property type="entry name" value="YdeI_bac"/>
</dbReference>
<gene>
    <name evidence="2" type="ORF">JKP34_06550</name>
</gene>